<dbReference type="GO" id="GO:0016787">
    <property type="term" value="F:hydrolase activity"/>
    <property type="evidence" value="ECO:0007669"/>
    <property type="project" value="UniProtKB-KW"/>
</dbReference>
<feature type="signal peptide" evidence="1">
    <location>
        <begin position="1"/>
        <end position="21"/>
    </location>
</feature>
<dbReference type="Proteomes" id="UP000784128">
    <property type="component" value="Unassembled WGS sequence"/>
</dbReference>
<dbReference type="InterPro" id="IPR029058">
    <property type="entry name" value="AB_hydrolase_fold"/>
</dbReference>
<organism evidence="2 3">
    <name type="scientific">Pelotalea chapellei</name>
    <dbReference type="NCBI Taxonomy" id="44671"/>
    <lineage>
        <taxon>Bacteria</taxon>
        <taxon>Pseudomonadati</taxon>
        <taxon>Thermodesulfobacteriota</taxon>
        <taxon>Desulfuromonadia</taxon>
        <taxon>Geobacterales</taxon>
        <taxon>Geobacteraceae</taxon>
        <taxon>Pelotalea</taxon>
    </lineage>
</organism>
<dbReference type="PANTHER" id="PTHR30035">
    <property type="entry name" value="LIPOPROTEIN VACJ-RELATED"/>
    <property type="match status" value="1"/>
</dbReference>
<dbReference type="PANTHER" id="PTHR30035:SF1">
    <property type="entry name" value="AB HYDROLASE-1 DOMAIN-CONTAINING PROTEIN"/>
    <property type="match status" value="1"/>
</dbReference>
<dbReference type="InterPro" id="IPR007428">
    <property type="entry name" value="MlaA"/>
</dbReference>
<dbReference type="EMBL" id="JAHDYS010000025">
    <property type="protein sequence ID" value="MBT1073552.1"/>
    <property type="molecule type" value="Genomic_DNA"/>
</dbReference>
<protein>
    <submittedName>
        <fullName evidence="2">Alpha/beta hydrolase</fullName>
    </submittedName>
</protein>
<feature type="chain" id="PRO_5047291065" evidence="1">
    <location>
        <begin position="22"/>
        <end position="425"/>
    </location>
</feature>
<dbReference type="Gene3D" id="3.40.50.1820">
    <property type="entry name" value="alpha/beta hydrolase"/>
    <property type="match status" value="1"/>
</dbReference>
<keyword evidence="2" id="KW-0378">Hydrolase</keyword>
<accession>A0ABS5UD06</accession>
<keyword evidence="3" id="KW-1185">Reference proteome</keyword>
<name>A0ABS5UD06_9BACT</name>
<evidence type="ECO:0000313" key="2">
    <source>
        <dbReference type="EMBL" id="MBT1073552.1"/>
    </source>
</evidence>
<evidence type="ECO:0000313" key="3">
    <source>
        <dbReference type="Proteomes" id="UP000784128"/>
    </source>
</evidence>
<gene>
    <name evidence="2" type="ORF">KJB30_17360</name>
</gene>
<evidence type="ECO:0000256" key="1">
    <source>
        <dbReference type="SAM" id="SignalP"/>
    </source>
</evidence>
<dbReference type="SUPFAM" id="SSF53474">
    <property type="entry name" value="alpha/beta-Hydrolases"/>
    <property type="match status" value="1"/>
</dbReference>
<sequence>MKYVQMIIFACLLLLPFAGRAEVAQYGYPIQGSYEATILGTPDTFKPDLPVSIRTRELTLDIFPDRKKPEIFFYDKGLRCTMAYQTHKAPLAFLIAGTGAGNQAPHQMTMMKSLYQAGFHVITLSSPTSPNFIVSASQSRVPGDMEDDAKDLYRAMETAWNSVKNDIEVSDFYLSGYSLGGTQAAFVALLDEELKIFNFRKVLMINPAISVYSSAERIEELLRAIPGGSTKVGYFFNDMLARFSEFYSYNSFVAINDEFIYTVYKEKLFSHEEAGGLVGLAFRINSAGMIFTSDVMTNSGYVVPKNRKLKTTDSLFEYFTVSTHLSLFNYLNEYLYPNVHKKKPGLTKAEFVASMSLKSIESYLKSSPKFGVMTNADDFLLTQDERNYLRELFGERVKIFPRGGHLGNLEYKENLAHMVEFFKKP</sequence>
<proteinExistence type="predicted"/>
<comment type="caution">
    <text evidence="2">The sequence shown here is derived from an EMBL/GenBank/DDBJ whole genome shotgun (WGS) entry which is preliminary data.</text>
</comment>
<dbReference type="RefSeq" id="WP_214301638.1">
    <property type="nucleotide sequence ID" value="NZ_JAHDYS010000025.1"/>
</dbReference>
<reference evidence="2 3" key="1">
    <citation type="submission" date="2021-05" db="EMBL/GenBank/DDBJ databases">
        <title>The draft genome of Geobacter chapellei DSM 13688.</title>
        <authorList>
            <person name="Xu Z."/>
            <person name="Masuda Y."/>
            <person name="Itoh H."/>
            <person name="Senoo K."/>
        </authorList>
    </citation>
    <scope>NUCLEOTIDE SEQUENCE [LARGE SCALE GENOMIC DNA]</scope>
    <source>
        <strain evidence="2 3">DSM 13688</strain>
    </source>
</reference>
<keyword evidence="1" id="KW-0732">Signal</keyword>